<evidence type="ECO:0000313" key="2">
    <source>
        <dbReference type="EMBL" id="MFC4266779.1"/>
    </source>
</evidence>
<keyword evidence="1" id="KW-0472">Membrane</keyword>
<dbReference type="EMBL" id="JBHSCQ010000022">
    <property type="protein sequence ID" value="MFC4266779.1"/>
    <property type="molecule type" value="Genomic_DNA"/>
</dbReference>
<organism evidence="2 3">
    <name type="scientific">Arthrobacter cryoconiti</name>
    <dbReference type="NCBI Taxonomy" id="748907"/>
    <lineage>
        <taxon>Bacteria</taxon>
        <taxon>Bacillati</taxon>
        <taxon>Actinomycetota</taxon>
        <taxon>Actinomycetes</taxon>
        <taxon>Micrococcales</taxon>
        <taxon>Micrococcaceae</taxon>
        <taxon>Arthrobacter</taxon>
    </lineage>
</organism>
<feature type="transmembrane region" description="Helical" evidence="1">
    <location>
        <begin position="124"/>
        <end position="142"/>
    </location>
</feature>
<keyword evidence="1" id="KW-1133">Transmembrane helix</keyword>
<keyword evidence="1" id="KW-0812">Transmembrane</keyword>
<gene>
    <name evidence="2" type="ORF">ACFOW9_14310</name>
</gene>
<reference evidence="3" key="1">
    <citation type="journal article" date="2019" name="Int. J. Syst. Evol. Microbiol.">
        <title>The Global Catalogue of Microorganisms (GCM) 10K type strain sequencing project: providing services to taxonomists for standard genome sequencing and annotation.</title>
        <authorList>
            <consortium name="The Broad Institute Genomics Platform"/>
            <consortium name="The Broad Institute Genome Sequencing Center for Infectious Disease"/>
            <person name="Wu L."/>
            <person name="Ma J."/>
        </authorList>
    </citation>
    <scope>NUCLEOTIDE SEQUENCE [LARGE SCALE GENOMIC DNA]</scope>
    <source>
        <strain evidence="3">CGMCC 1.10698</strain>
    </source>
</reference>
<evidence type="ECO:0000256" key="1">
    <source>
        <dbReference type="SAM" id="Phobius"/>
    </source>
</evidence>
<comment type="caution">
    <text evidence="2">The sequence shown here is derived from an EMBL/GenBank/DDBJ whole genome shotgun (WGS) entry which is preliminary data.</text>
</comment>
<proteinExistence type="predicted"/>
<feature type="transmembrane region" description="Helical" evidence="1">
    <location>
        <begin position="65"/>
        <end position="84"/>
    </location>
</feature>
<accession>A0ABV8R6G2</accession>
<keyword evidence="3" id="KW-1185">Reference proteome</keyword>
<name>A0ABV8R6G2_9MICC</name>
<feature type="transmembrane region" description="Helical" evidence="1">
    <location>
        <begin position="31"/>
        <end position="53"/>
    </location>
</feature>
<feature type="transmembrane region" description="Helical" evidence="1">
    <location>
        <begin position="96"/>
        <end position="118"/>
    </location>
</feature>
<protein>
    <submittedName>
        <fullName evidence="2">Uncharacterized protein</fullName>
    </submittedName>
</protein>
<dbReference type="Proteomes" id="UP001595773">
    <property type="component" value="Unassembled WGS sequence"/>
</dbReference>
<evidence type="ECO:0000313" key="3">
    <source>
        <dbReference type="Proteomes" id="UP001595773"/>
    </source>
</evidence>
<sequence length="147" mass="15369">MEQPHATLSAAEAQELLAKAQGIASTATKAAAWPAAMVFTSLAILGSLLMIGLEIVAHTGYGAPLLASSVGLWAVISSFTWPLMQRTTKAGFSKRFLTSLAAYMVLYVVALLVAFIAFPHGNPVYYVSAAIVLAGVGLAAAFRELRA</sequence>